<dbReference type="GO" id="GO:0005886">
    <property type="term" value="C:plasma membrane"/>
    <property type="evidence" value="ECO:0007669"/>
    <property type="project" value="UniProtKB-SubCell"/>
</dbReference>
<gene>
    <name evidence="13" type="ORF">SAMN05660874_02356</name>
</gene>
<evidence type="ECO:0000256" key="3">
    <source>
        <dbReference type="ARBA" id="ARBA00022475"/>
    </source>
</evidence>
<accession>A0A1I6RM17</accession>
<feature type="transmembrane region" description="Helical" evidence="10">
    <location>
        <begin position="127"/>
        <end position="151"/>
    </location>
</feature>
<dbReference type="GO" id="GO:0015421">
    <property type="term" value="F:ABC-type oligopeptide transporter activity"/>
    <property type="evidence" value="ECO:0007669"/>
    <property type="project" value="TreeGrafter"/>
</dbReference>
<feature type="transmembrane region" description="Helical" evidence="10">
    <location>
        <begin position="273"/>
        <end position="296"/>
    </location>
</feature>
<feature type="transmembrane region" description="Helical" evidence="10">
    <location>
        <begin position="157"/>
        <end position="179"/>
    </location>
</feature>
<evidence type="ECO:0000256" key="1">
    <source>
        <dbReference type="ARBA" id="ARBA00004651"/>
    </source>
</evidence>
<dbReference type="SMART" id="SM00382">
    <property type="entry name" value="AAA"/>
    <property type="match status" value="1"/>
</dbReference>
<dbReference type="OrthoDB" id="9806127at2"/>
<dbReference type="GO" id="GO:0016887">
    <property type="term" value="F:ATP hydrolysis activity"/>
    <property type="evidence" value="ECO:0007669"/>
    <property type="project" value="InterPro"/>
</dbReference>
<keyword evidence="3" id="KW-1003">Cell membrane</keyword>
<evidence type="ECO:0000256" key="5">
    <source>
        <dbReference type="ARBA" id="ARBA00022741"/>
    </source>
</evidence>
<feature type="region of interest" description="Disordered" evidence="9">
    <location>
        <begin position="574"/>
        <end position="593"/>
    </location>
</feature>
<dbReference type="Pfam" id="PF00005">
    <property type="entry name" value="ABC_tran"/>
    <property type="match status" value="1"/>
</dbReference>
<keyword evidence="2" id="KW-0813">Transport</keyword>
<dbReference type="RefSeq" id="WP_093416130.1">
    <property type="nucleotide sequence ID" value="NZ_FOZX01000003.1"/>
</dbReference>
<dbReference type="PROSITE" id="PS00211">
    <property type="entry name" value="ABC_TRANSPORTER_1"/>
    <property type="match status" value="1"/>
</dbReference>
<dbReference type="Gene3D" id="1.20.1560.10">
    <property type="entry name" value="ABC transporter type 1, transmembrane domain"/>
    <property type="match status" value="1"/>
</dbReference>
<dbReference type="Gene3D" id="3.40.50.300">
    <property type="entry name" value="P-loop containing nucleotide triphosphate hydrolases"/>
    <property type="match status" value="1"/>
</dbReference>
<dbReference type="InterPro" id="IPR003439">
    <property type="entry name" value="ABC_transporter-like_ATP-bd"/>
</dbReference>
<dbReference type="InterPro" id="IPR027417">
    <property type="entry name" value="P-loop_NTPase"/>
</dbReference>
<dbReference type="InterPro" id="IPR003593">
    <property type="entry name" value="AAA+_ATPase"/>
</dbReference>
<dbReference type="CDD" id="cd18548">
    <property type="entry name" value="ABC_6TM_Tm287_like"/>
    <property type="match status" value="1"/>
</dbReference>
<feature type="transmembrane region" description="Helical" evidence="10">
    <location>
        <begin position="54"/>
        <end position="87"/>
    </location>
</feature>
<dbReference type="SUPFAM" id="SSF52540">
    <property type="entry name" value="P-loop containing nucleoside triphosphate hydrolases"/>
    <property type="match status" value="1"/>
</dbReference>
<dbReference type="PANTHER" id="PTHR43394:SF1">
    <property type="entry name" value="ATP-BINDING CASSETTE SUB-FAMILY B MEMBER 10, MITOCHONDRIAL"/>
    <property type="match status" value="1"/>
</dbReference>
<dbReference type="SUPFAM" id="SSF90123">
    <property type="entry name" value="ABC transporter transmembrane region"/>
    <property type="match status" value="1"/>
</dbReference>
<feature type="domain" description="ABC transmembrane type-1" evidence="12">
    <location>
        <begin position="18"/>
        <end position="300"/>
    </location>
</feature>
<dbReference type="InterPro" id="IPR036640">
    <property type="entry name" value="ABC1_TM_sf"/>
</dbReference>
<evidence type="ECO:0000313" key="13">
    <source>
        <dbReference type="EMBL" id="SFS65640.1"/>
    </source>
</evidence>
<dbReference type="STRING" id="95161.SAMN05660874_02356"/>
<keyword evidence="5" id="KW-0547">Nucleotide-binding</keyword>
<dbReference type="EMBL" id="FOZX01000003">
    <property type="protein sequence ID" value="SFS65640.1"/>
    <property type="molecule type" value="Genomic_DNA"/>
</dbReference>
<evidence type="ECO:0000259" key="11">
    <source>
        <dbReference type="PROSITE" id="PS50893"/>
    </source>
</evidence>
<keyword evidence="14" id="KW-1185">Reference proteome</keyword>
<keyword evidence="6 13" id="KW-0067">ATP-binding</keyword>
<comment type="subcellular location">
    <subcellularLocation>
        <location evidence="1">Cell membrane</location>
        <topology evidence="1">Multi-pass membrane protein</topology>
    </subcellularLocation>
</comment>
<dbReference type="PROSITE" id="PS50893">
    <property type="entry name" value="ABC_TRANSPORTER_2"/>
    <property type="match status" value="1"/>
</dbReference>
<dbReference type="PROSITE" id="PS50929">
    <property type="entry name" value="ABC_TM1F"/>
    <property type="match status" value="1"/>
</dbReference>
<feature type="domain" description="ABC transporter" evidence="11">
    <location>
        <begin position="334"/>
        <end position="569"/>
    </location>
</feature>
<organism evidence="13 14">
    <name type="scientific">Saccharopolyspora flava</name>
    <dbReference type="NCBI Taxonomy" id="95161"/>
    <lineage>
        <taxon>Bacteria</taxon>
        <taxon>Bacillati</taxon>
        <taxon>Actinomycetota</taxon>
        <taxon>Actinomycetes</taxon>
        <taxon>Pseudonocardiales</taxon>
        <taxon>Pseudonocardiaceae</taxon>
        <taxon>Saccharopolyspora</taxon>
    </lineage>
</organism>
<evidence type="ECO:0000256" key="2">
    <source>
        <dbReference type="ARBA" id="ARBA00022448"/>
    </source>
</evidence>
<evidence type="ECO:0000259" key="12">
    <source>
        <dbReference type="PROSITE" id="PS50929"/>
    </source>
</evidence>
<keyword evidence="7 10" id="KW-1133">Transmembrane helix</keyword>
<name>A0A1I6RM17_9PSEU</name>
<evidence type="ECO:0000256" key="7">
    <source>
        <dbReference type="ARBA" id="ARBA00022989"/>
    </source>
</evidence>
<dbReference type="InterPro" id="IPR017871">
    <property type="entry name" value="ABC_transporter-like_CS"/>
</dbReference>
<sequence length="593" mass="64169">MLISFLKTHLRPYRRALLVLLVLQVVQTMATLLQPTFYSLVVDRGVVRGDIDAIRTLGTAMIAVALVQILAAIGAAALGARVAAALGRDLRSRLFRQVMGVSAREVARFGAPSLITRTTNDVQQVQALVVTVLDIAVAASITCVGGVVMALVQDVSLSLIIVALVVVLVVGLTVILVRISPTYGRMQRGVENINRLLREQISGIRIIRAFVRDDHERARFGEANTELFGVGMKVGRMMATIPVVVMMLMNTATLPIIWFATRRIDEGQAQVGSISALLGYVTLIITAIIMATVVFADLPRAAVSVRRVQEVLDTETSVPMPEHPVRGSRLRGQLRVRAAGFRYPGAANPVLQGVELAADPGETVAIVGSTGSGKTTLLNLALRLYDTTSGSVHVNGIDVREYDPEALHSVIGIVPQEPQMFSGTIASNLCYGRPIARDRELWHALEVAQARDFVERLPGMLSARVTQGGSNLSGGQRQRLAIARALVLRPEIYLLDDSFSALDRTTEARLREALGRAVPHATMIVVAQRISAVQDADRIVVLDQGRVVGTGTHAELLHHNRTYQEIAHSQALPQEVPPRDGRSTRGVLHGQRG</sequence>
<dbReference type="InterPro" id="IPR039421">
    <property type="entry name" value="Type_1_exporter"/>
</dbReference>
<dbReference type="Proteomes" id="UP000198852">
    <property type="component" value="Unassembled WGS sequence"/>
</dbReference>
<evidence type="ECO:0000313" key="14">
    <source>
        <dbReference type="Proteomes" id="UP000198852"/>
    </source>
</evidence>
<feature type="transmembrane region" description="Helical" evidence="10">
    <location>
        <begin position="241"/>
        <end position="261"/>
    </location>
</feature>
<keyword evidence="8 10" id="KW-0472">Membrane</keyword>
<proteinExistence type="predicted"/>
<evidence type="ECO:0000256" key="6">
    <source>
        <dbReference type="ARBA" id="ARBA00022840"/>
    </source>
</evidence>
<reference evidence="14" key="1">
    <citation type="submission" date="2016-10" db="EMBL/GenBank/DDBJ databases">
        <authorList>
            <person name="Varghese N."/>
            <person name="Submissions S."/>
        </authorList>
    </citation>
    <scope>NUCLEOTIDE SEQUENCE [LARGE SCALE GENOMIC DNA]</scope>
    <source>
        <strain evidence="14">DSM 44771</strain>
    </source>
</reference>
<dbReference type="FunFam" id="3.40.50.300:FF:000854">
    <property type="entry name" value="Multidrug ABC transporter ATP-binding protein"/>
    <property type="match status" value="1"/>
</dbReference>
<dbReference type="AlphaFoldDB" id="A0A1I6RM17"/>
<evidence type="ECO:0000256" key="4">
    <source>
        <dbReference type="ARBA" id="ARBA00022692"/>
    </source>
</evidence>
<dbReference type="InterPro" id="IPR011527">
    <property type="entry name" value="ABC1_TM_dom"/>
</dbReference>
<dbReference type="PANTHER" id="PTHR43394">
    <property type="entry name" value="ATP-DEPENDENT PERMEASE MDL1, MITOCHONDRIAL"/>
    <property type="match status" value="1"/>
</dbReference>
<protein>
    <submittedName>
        <fullName evidence="13">ATP-binding cassette, subfamily B</fullName>
    </submittedName>
</protein>
<keyword evidence="4 10" id="KW-0812">Transmembrane</keyword>
<evidence type="ECO:0000256" key="8">
    <source>
        <dbReference type="ARBA" id="ARBA00023136"/>
    </source>
</evidence>
<evidence type="ECO:0000256" key="10">
    <source>
        <dbReference type="SAM" id="Phobius"/>
    </source>
</evidence>
<dbReference type="GO" id="GO:0005524">
    <property type="term" value="F:ATP binding"/>
    <property type="evidence" value="ECO:0007669"/>
    <property type="project" value="UniProtKB-KW"/>
</dbReference>
<dbReference type="Pfam" id="PF00664">
    <property type="entry name" value="ABC_membrane"/>
    <property type="match status" value="1"/>
</dbReference>
<evidence type="ECO:0000256" key="9">
    <source>
        <dbReference type="SAM" id="MobiDB-lite"/>
    </source>
</evidence>